<proteinExistence type="predicted"/>
<comment type="caution">
    <text evidence="1">The sequence shown here is derived from an EMBL/GenBank/DDBJ whole genome shotgun (WGS) entry which is preliminary data.</text>
</comment>
<sequence>MRVGGWLVPKDNRQIVAASLEHIHFVGEYFFNIILSNVTFIHENRHSNTINYSIIGGHTSK</sequence>
<dbReference type="Proteomes" id="UP000015750">
    <property type="component" value="Unassembled WGS sequence"/>
</dbReference>
<protein>
    <submittedName>
        <fullName evidence="1">Uncharacterized protein</fullName>
    </submittedName>
</protein>
<organism evidence="1 2">
    <name type="scientific">Enterococcus faecalis RP2S-4</name>
    <dbReference type="NCBI Taxonomy" id="1244145"/>
    <lineage>
        <taxon>Bacteria</taxon>
        <taxon>Bacillati</taxon>
        <taxon>Bacillota</taxon>
        <taxon>Bacilli</taxon>
        <taxon>Lactobacillales</taxon>
        <taxon>Enterococcaceae</taxon>
        <taxon>Enterococcus</taxon>
    </lineage>
</organism>
<gene>
    <name evidence="1" type="ORF">D358_00003</name>
</gene>
<accession>A0ABC9TPA7</accession>
<name>A0ABC9TPA7_ENTFL</name>
<reference evidence="1 2" key="1">
    <citation type="submission" date="2013-06" db="EMBL/GenBank/DDBJ databases">
        <authorList>
            <person name="Weinstock G."/>
            <person name="Sodergren E."/>
            <person name="Lobos E.A."/>
            <person name="Fulton L."/>
            <person name="Fulton R."/>
            <person name="Courtney L."/>
            <person name="Fronick C."/>
            <person name="O'Laughlin M."/>
            <person name="Godfrey J."/>
            <person name="Wilson R.M."/>
            <person name="Miner T."/>
            <person name="Farmer C."/>
            <person name="Delehaunty K."/>
            <person name="Cordes M."/>
            <person name="Minx P."/>
            <person name="Tomlinson C."/>
            <person name="Chen J."/>
            <person name="Wollam A."/>
            <person name="Pepin K.H."/>
            <person name="Bhonagiri V."/>
            <person name="Zhang X."/>
            <person name="Warren W."/>
            <person name="Mitreva M."/>
            <person name="Mardis E.R."/>
            <person name="Wilson R.K."/>
        </authorList>
    </citation>
    <scope>NUCLEOTIDE SEQUENCE [LARGE SCALE GENOMIC DNA]</scope>
    <source>
        <strain evidence="1 2">RP2S-4</strain>
    </source>
</reference>
<dbReference type="AlphaFoldDB" id="A0ABC9TPA7"/>
<evidence type="ECO:0000313" key="1">
    <source>
        <dbReference type="EMBL" id="EPI12579.1"/>
    </source>
</evidence>
<dbReference type="EMBL" id="ATIR01000001">
    <property type="protein sequence ID" value="EPI12579.1"/>
    <property type="molecule type" value="Genomic_DNA"/>
</dbReference>
<evidence type="ECO:0000313" key="2">
    <source>
        <dbReference type="Proteomes" id="UP000015750"/>
    </source>
</evidence>